<evidence type="ECO:0000313" key="2">
    <source>
        <dbReference type="Proteomes" id="UP000694393"/>
    </source>
</evidence>
<sequence length="108" mass="12430">LFIGSLSYSSNPGPQYMLWNMINSQHKHQSPLSWLENEDYLSLNFRTPHLPIILQFRLQDYELALTNTILIGRKEKLTVNITQLISPYQMKLSASPMSDCNSSLLPHP</sequence>
<name>A0A8C8SXV6_9SAUR</name>
<dbReference type="Ensembl" id="ENSPCET00000027119.1">
    <property type="protein sequence ID" value="ENSPCEP00000026245.1"/>
    <property type="gene ID" value="ENSPCEG00000019692.1"/>
</dbReference>
<dbReference type="Proteomes" id="UP000694393">
    <property type="component" value="Unplaced"/>
</dbReference>
<reference evidence="1" key="2">
    <citation type="submission" date="2025-09" db="UniProtKB">
        <authorList>
            <consortium name="Ensembl"/>
        </authorList>
    </citation>
    <scope>IDENTIFICATION</scope>
</reference>
<reference evidence="1" key="1">
    <citation type="submission" date="2025-08" db="UniProtKB">
        <authorList>
            <consortium name="Ensembl"/>
        </authorList>
    </citation>
    <scope>IDENTIFICATION</scope>
</reference>
<proteinExistence type="predicted"/>
<keyword evidence="2" id="KW-1185">Reference proteome</keyword>
<evidence type="ECO:0000313" key="1">
    <source>
        <dbReference type="Ensembl" id="ENSPCEP00000026245.1"/>
    </source>
</evidence>
<organism evidence="1 2">
    <name type="scientific">Pelusios castaneus</name>
    <name type="common">West African mud turtle</name>
    <dbReference type="NCBI Taxonomy" id="367368"/>
    <lineage>
        <taxon>Eukaryota</taxon>
        <taxon>Metazoa</taxon>
        <taxon>Chordata</taxon>
        <taxon>Craniata</taxon>
        <taxon>Vertebrata</taxon>
        <taxon>Euteleostomi</taxon>
        <taxon>Archelosauria</taxon>
        <taxon>Testudinata</taxon>
        <taxon>Testudines</taxon>
        <taxon>Pleurodira</taxon>
        <taxon>Pelomedusidae</taxon>
        <taxon>Pelusios</taxon>
    </lineage>
</organism>
<dbReference type="AlphaFoldDB" id="A0A8C8SXV6"/>
<protein>
    <submittedName>
        <fullName evidence="1">Uncharacterized protein</fullName>
    </submittedName>
</protein>
<accession>A0A8C8SXV6</accession>